<gene>
    <name evidence="2" type="ORF">OJ16_10445</name>
</gene>
<sequence length="115" mass="12862">MKWMFMLLCLVLVGCAAQPITIANTEEAWQDYGQQQALAGNRMRSEQKLSELDQSGPFTAELYQAYQAGYAVGKELYCGQSAYMAAKSGLPYQGICDDVNPFFRSDYDNAMSDSW</sequence>
<evidence type="ECO:0000313" key="2">
    <source>
        <dbReference type="EMBL" id="KII78428.1"/>
    </source>
</evidence>
<accession>A0A0C2NT77</accession>
<dbReference type="RefSeq" id="WP_040990131.1">
    <property type="nucleotide sequence ID" value="NZ_JBFRUC010000049.1"/>
</dbReference>
<evidence type="ECO:0008006" key="4">
    <source>
        <dbReference type="Google" id="ProtNLM"/>
    </source>
</evidence>
<comment type="caution">
    <text evidence="2">The sequence shown here is derived from an EMBL/GenBank/DDBJ whole genome shotgun (WGS) entry which is preliminary data.</text>
</comment>
<name>A0A0C2K8S2_9VIBR</name>
<dbReference type="OrthoDB" id="5917937at2"/>
<feature type="signal peptide" evidence="1">
    <location>
        <begin position="1"/>
        <end position="22"/>
    </location>
</feature>
<dbReference type="AlphaFoldDB" id="A0A0C2K8S2"/>
<dbReference type="Proteomes" id="UP000031672">
    <property type="component" value="Unassembled WGS sequence"/>
</dbReference>
<reference evidence="2 3" key="1">
    <citation type="submission" date="2014-11" db="EMBL/GenBank/DDBJ databases">
        <title>Draft Genome Sequence of Vibrio piscirenalis strains CECT 8603T and CECT 8604, two marine Gammaproteobacterium isolated from cultured gilthead sea bream (Sparus aurata).</title>
        <authorList>
            <person name="Arahal D.R."/>
            <person name="Rodrigo-Torres L."/>
            <person name="Lucena T."/>
            <person name="Pujalte M.J."/>
        </authorList>
    </citation>
    <scope>NUCLEOTIDE SEQUENCE [LARGE SCALE GENOMIC DNA]</scope>
    <source>
        <strain evidence="2 3">DCR 1-4-2</strain>
    </source>
</reference>
<dbReference type="STRING" id="1461322.OJ16_10445"/>
<proteinExistence type="predicted"/>
<dbReference type="Pfam" id="PF10973">
    <property type="entry name" value="DUF2799"/>
    <property type="match status" value="1"/>
</dbReference>
<dbReference type="InterPro" id="IPR021242">
    <property type="entry name" value="DUF2799"/>
</dbReference>
<feature type="chain" id="PRO_5009758707" description="Lipoprotein" evidence="1">
    <location>
        <begin position="23"/>
        <end position="115"/>
    </location>
</feature>
<dbReference type="EMBL" id="JTKH01000019">
    <property type="protein sequence ID" value="KII78428.1"/>
    <property type="molecule type" value="Genomic_DNA"/>
</dbReference>
<accession>A0A0C2K8S2</accession>
<dbReference type="PROSITE" id="PS51257">
    <property type="entry name" value="PROKAR_LIPOPROTEIN"/>
    <property type="match status" value="1"/>
</dbReference>
<protein>
    <recommendedName>
        <fullName evidence="4">Lipoprotein</fullName>
    </recommendedName>
</protein>
<evidence type="ECO:0000256" key="1">
    <source>
        <dbReference type="SAM" id="SignalP"/>
    </source>
</evidence>
<organism evidence="2 3">
    <name type="scientific">Vibrio renipiscarius</name>
    <dbReference type="NCBI Taxonomy" id="1461322"/>
    <lineage>
        <taxon>Bacteria</taxon>
        <taxon>Pseudomonadati</taxon>
        <taxon>Pseudomonadota</taxon>
        <taxon>Gammaproteobacteria</taxon>
        <taxon>Vibrionales</taxon>
        <taxon>Vibrionaceae</taxon>
        <taxon>Vibrio</taxon>
    </lineage>
</organism>
<keyword evidence="3" id="KW-1185">Reference proteome</keyword>
<evidence type="ECO:0000313" key="3">
    <source>
        <dbReference type="Proteomes" id="UP000031672"/>
    </source>
</evidence>
<keyword evidence="1" id="KW-0732">Signal</keyword>